<dbReference type="GO" id="GO:0003700">
    <property type="term" value="F:DNA-binding transcription factor activity"/>
    <property type="evidence" value="ECO:0007669"/>
    <property type="project" value="InterPro"/>
</dbReference>
<protein>
    <submittedName>
        <fullName evidence="3">DNA-binding MarR family transcriptional regulator</fullName>
    </submittedName>
</protein>
<dbReference type="PANTHER" id="PTHR33164:SF106">
    <property type="entry name" value="TRANSCRIPTIONAL REGULATORY PROTEIN"/>
    <property type="match status" value="1"/>
</dbReference>
<dbReference type="Proteomes" id="UP000589036">
    <property type="component" value="Unassembled WGS sequence"/>
</dbReference>
<dbReference type="Pfam" id="PF01047">
    <property type="entry name" value="MarR"/>
    <property type="match status" value="1"/>
</dbReference>
<dbReference type="InterPro" id="IPR036388">
    <property type="entry name" value="WH-like_DNA-bd_sf"/>
</dbReference>
<dbReference type="EMBL" id="JACCCC010000001">
    <property type="protein sequence ID" value="NYE45889.1"/>
    <property type="molecule type" value="Genomic_DNA"/>
</dbReference>
<comment type="caution">
    <text evidence="3">The sequence shown here is derived from an EMBL/GenBank/DDBJ whole genome shotgun (WGS) entry which is preliminary data.</text>
</comment>
<dbReference type="GO" id="GO:0003677">
    <property type="term" value="F:DNA binding"/>
    <property type="evidence" value="ECO:0007669"/>
    <property type="project" value="UniProtKB-KW"/>
</dbReference>
<proteinExistence type="predicted"/>
<evidence type="ECO:0000256" key="1">
    <source>
        <dbReference type="SAM" id="MobiDB-lite"/>
    </source>
</evidence>
<dbReference type="PROSITE" id="PS50995">
    <property type="entry name" value="HTH_MARR_2"/>
    <property type="match status" value="1"/>
</dbReference>
<organism evidence="3 4">
    <name type="scientific">Spinactinospora alkalitolerans</name>
    <dbReference type="NCBI Taxonomy" id="687207"/>
    <lineage>
        <taxon>Bacteria</taxon>
        <taxon>Bacillati</taxon>
        <taxon>Actinomycetota</taxon>
        <taxon>Actinomycetes</taxon>
        <taxon>Streptosporangiales</taxon>
        <taxon>Nocardiopsidaceae</taxon>
        <taxon>Spinactinospora</taxon>
    </lineage>
</organism>
<dbReference type="CDD" id="cd00090">
    <property type="entry name" value="HTH_ARSR"/>
    <property type="match status" value="1"/>
</dbReference>
<keyword evidence="4" id="KW-1185">Reference proteome</keyword>
<dbReference type="InterPro" id="IPR039422">
    <property type="entry name" value="MarR/SlyA-like"/>
</dbReference>
<evidence type="ECO:0000259" key="2">
    <source>
        <dbReference type="PROSITE" id="PS50995"/>
    </source>
</evidence>
<evidence type="ECO:0000313" key="3">
    <source>
        <dbReference type="EMBL" id="NYE45889.1"/>
    </source>
</evidence>
<evidence type="ECO:0000313" key="4">
    <source>
        <dbReference type="Proteomes" id="UP000589036"/>
    </source>
</evidence>
<dbReference type="PANTHER" id="PTHR33164">
    <property type="entry name" value="TRANSCRIPTIONAL REGULATOR, MARR FAMILY"/>
    <property type="match status" value="1"/>
</dbReference>
<feature type="domain" description="HTH marR-type" evidence="2">
    <location>
        <begin position="26"/>
        <end position="162"/>
    </location>
</feature>
<name>A0A852TPH1_9ACTN</name>
<feature type="compositionally biased region" description="Low complexity" evidence="1">
    <location>
        <begin position="13"/>
        <end position="22"/>
    </location>
</feature>
<feature type="compositionally biased region" description="Basic and acidic residues" evidence="1">
    <location>
        <begin position="1"/>
        <end position="12"/>
    </location>
</feature>
<dbReference type="SUPFAM" id="SSF46785">
    <property type="entry name" value="Winged helix' DNA-binding domain"/>
    <property type="match status" value="1"/>
</dbReference>
<dbReference type="SMART" id="SM00347">
    <property type="entry name" value="HTH_MARR"/>
    <property type="match status" value="1"/>
</dbReference>
<dbReference type="InterPro" id="IPR011991">
    <property type="entry name" value="ArsR-like_HTH"/>
</dbReference>
<gene>
    <name evidence="3" type="ORF">HDA32_001009</name>
</gene>
<feature type="region of interest" description="Disordered" evidence="1">
    <location>
        <begin position="1"/>
        <end position="33"/>
    </location>
</feature>
<dbReference type="RefSeq" id="WP_179642063.1">
    <property type="nucleotide sequence ID" value="NZ_BAAAYY010000024.1"/>
</dbReference>
<dbReference type="AlphaFoldDB" id="A0A852TPH1"/>
<reference evidence="3 4" key="1">
    <citation type="submission" date="2020-07" db="EMBL/GenBank/DDBJ databases">
        <title>Sequencing the genomes of 1000 actinobacteria strains.</title>
        <authorList>
            <person name="Klenk H.-P."/>
        </authorList>
    </citation>
    <scope>NUCLEOTIDE SEQUENCE [LARGE SCALE GENOMIC DNA]</scope>
    <source>
        <strain evidence="3 4">CXB654</strain>
    </source>
</reference>
<keyword evidence="3" id="KW-0238">DNA-binding</keyword>
<dbReference type="GO" id="GO:0006950">
    <property type="term" value="P:response to stress"/>
    <property type="evidence" value="ECO:0007669"/>
    <property type="project" value="TreeGrafter"/>
</dbReference>
<dbReference type="Gene3D" id="1.10.10.10">
    <property type="entry name" value="Winged helix-like DNA-binding domain superfamily/Winged helix DNA-binding domain"/>
    <property type="match status" value="1"/>
</dbReference>
<sequence length="175" mass="19531">MAEPTGERDRDAQAAASAAGSGTSERPELFGAIETGGRRTSVGLIRLVHAMAGRFGMNPTDMQCWSLLQISGPMTPGRLARLTGLTSGAITAVIDRLERDGYVRRERHPEDRRKVMVAVRPREDSDISRSFLGLREAMIDLHEGYSDDELRLITRWLDGVNEVLERLAEQNRRTR</sequence>
<accession>A0A852TPH1</accession>
<dbReference type="InterPro" id="IPR036390">
    <property type="entry name" value="WH_DNA-bd_sf"/>
</dbReference>
<dbReference type="InterPro" id="IPR000835">
    <property type="entry name" value="HTH_MarR-typ"/>
</dbReference>